<gene>
    <name evidence="1" type="ORF">P3W85_30015</name>
</gene>
<dbReference type="EMBL" id="JARJLM010000484">
    <property type="protein sequence ID" value="MDF3837160.1"/>
    <property type="molecule type" value="Genomic_DNA"/>
</dbReference>
<dbReference type="Gene3D" id="3.40.50.1110">
    <property type="entry name" value="SGNH hydrolase"/>
    <property type="match status" value="1"/>
</dbReference>
<dbReference type="SUPFAM" id="SSF52266">
    <property type="entry name" value="SGNH hydrolase"/>
    <property type="match status" value="1"/>
</dbReference>
<accession>A0ABT6AX17</accession>
<dbReference type="RefSeq" id="WP_276267449.1">
    <property type="nucleotide sequence ID" value="NZ_JARJLM010000484.1"/>
</dbReference>
<organism evidence="1 2">
    <name type="scientific">Cupriavidus basilensis</name>
    <dbReference type="NCBI Taxonomy" id="68895"/>
    <lineage>
        <taxon>Bacteria</taxon>
        <taxon>Pseudomonadati</taxon>
        <taxon>Pseudomonadota</taxon>
        <taxon>Betaproteobacteria</taxon>
        <taxon>Burkholderiales</taxon>
        <taxon>Burkholderiaceae</taxon>
        <taxon>Cupriavidus</taxon>
    </lineage>
</organism>
<evidence type="ECO:0008006" key="3">
    <source>
        <dbReference type="Google" id="ProtNLM"/>
    </source>
</evidence>
<keyword evidence="2" id="KW-1185">Reference proteome</keyword>
<proteinExistence type="predicted"/>
<evidence type="ECO:0000313" key="1">
    <source>
        <dbReference type="EMBL" id="MDF3837160.1"/>
    </source>
</evidence>
<name>A0ABT6AX17_9BURK</name>
<protein>
    <recommendedName>
        <fullName evidence="3">Sialate O-acetylesterase domain-containing protein</fullName>
    </recommendedName>
</protein>
<dbReference type="InterPro" id="IPR036514">
    <property type="entry name" value="SGNH_hydro_sf"/>
</dbReference>
<sequence length="669" mass="70221">MPTANEFTGSAERIVANGDRWEKIITGPAAGPDSLVDAPGGPIPTVRRVLAEVPSAQADRAAAEAAAVAAEGKADAAEVSAAASDAARLATEAARDSTQVLVNFVGSIAEGLSKTTDGQYFSIPSGVSAEYVLLYRNVAGAPVLQKRWPSADAVDNVRKDFARAGAADYTGKGNILPFHADQFGHAMFGFNLLTGEYFARGLLSASQLPAGIESALGKYRQAEWIGTGPIIPFEIDQMGRVTRGYDLVKKKPIIAGIAVSAEAAGPTRLEDLPAALKPVAKTVNQLLLYGESTSVGAASTPPISLQQPYYNITFRGGPRAWSGVDWDFGPFKPLVEDAVSPSPDGFTNRGEAGCAGAANYATTLAALDGHAPADHVILASTAGHGGYKISQLKKGTAQYAILLRHVTEAKAQAPDIAVHAVYLRLGINDSAAQTPYAAYRADVEQLQADIEADIKVITGQTGPVFMLLNQICYGARTWSAQALAHLDLAKKNSKFVFVTPEYQFPVAGDGIHMSNIGSKWSSFFAGRVYKQLVRDGKKPKWLDPISATRRGAEIRVRFDVPCLPLVLDTKSLALTTDSGFKVLDGANPATILSIAIEGDELVITLAVAPAGASTVRHGLDYQGAGLTAIGGGSGNLRDSTPGIETIGGVSCPLYNICPMFEMPVVALGE</sequence>
<dbReference type="Proteomes" id="UP001216674">
    <property type="component" value="Unassembled WGS sequence"/>
</dbReference>
<evidence type="ECO:0000313" key="2">
    <source>
        <dbReference type="Proteomes" id="UP001216674"/>
    </source>
</evidence>
<comment type="caution">
    <text evidence="1">The sequence shown here is derived from an EMBL/GenBank/DDBJ whole genome shotgun (WGS) entry which is preliminary data.</text>
</comment>
<reference evidence="1 2" key="1">
    <citation type="submission" date="2023-03" db="EMBL/GenBank/DDBJ databases">
        <title>Draft assemblies of triclosan tolerant bacteria isolated from returned activated sludge.</title>
        <authorList>
            <person name="Van Hamelsveld S."/>
        </authorList>
    </citation>
    <scope>NUCLEOTIDE SEQUENCE [LARGE SCALE GENOMIC DNA]</scope>
    <source>
        <strain evidence="1 2">GW210010_S58</strain>
    </source>
</reference>